<keyword evidence="7" id="KW-0573">Peptidoglycan synthesis</keyword>
<keyword evidence="2" id="KW-0997">Cell inner membrane</keyword>
<dbReference type="PANTHER" id="PTHR30400">
    <property type="entry name" value="MONOFUNCTIONAL BIOSYNTHETIC PEPTIDOGLYCAN TRANSGLYCOSYLASE"/>
    <property type="match status" value="1"/>
</dbReference>
<name>A0A4R6SUP0_9SPHI</name>
<keyword evidence="15" id="KW-1185">Reference proteome</keyword>
<dbReference type="RefSeq" id="WP_133575602.1">
    <property type="nucleotide sequence ID" value="NZ_SNYC01000004.1"/>
</dbReference>
<keyword evidence="10" id="KW-0961">Cell wall biogenesis/degradation</keyword>
<dbReference type="GO" id="GO:0008360">
    <property type="term" value="P:regulation of cell shape"/>
    <property type="evidence" value="ECO:0007669"/>
    <property type="project" value="UniProtKB-KW"/>
</dbReference>
<evidence type="ECO:0000256" key="7">
    <source>
        <dbReference type="ARBA" id="ARBA00022984"/>
    </source>
</evidence>
<keyword evidence="5 12" id="KW-0812">Transmembrane</keyword>
<dbReference type="OrthoDB" id="9766909at2"/>
<dbReference type="InterPro" id="IPR023346">
    <property type="entry name" value="Lysozyme-like_dom_sf"/>
</dbReference>
<evidence type="ECO:0000259" key="13">
    <source>
        <dbReference type="Pfam" id="PF00912"/>
    </source>
</evidence>
<keyword evidence="6" id="KW-0133">Cell shape</keyword>
<dbReference type="SUPFAM" id="SSF53955">
    <property type="entry name" value="Lysozyme-like"/>
    <property type="match status" value="1"/>
</dbReference>
<evidence type="ECO:0000256" key="4">
    <source>
        <dbReference type="ARBA" id="ARBA00022679"/>
    </source>
</evidence>
<evidence type="ECO:0000313" key="14">
    <source>
        <dbReference type="EMBL" id="TDQ09528.1"/>
    </source>
</evidence>
<evidence type="ECO:0000256" key="3">
    <source>
        <dbReference type="ARBA" id="ARBA00022676"/>
    </source>
</evidence>
<organism evidence="14 15">
    <name type="scientific">Pedobacter metabolipauper</name>
    <dbReference type="NCBI Taxonomy" id="425513"/>
    <lineage>
        <taxon>Bacteria</taxon>
        <taxon>Pseudomonadati</taxon>
        <taxon>Bacteroidota</taxon>
        <taxon>Sphingobacteriia</taxon>
        <taxon>Sphingobacteriales</taxon>
        <taxon>Sphingobacteriaceae</taxon>
        <taxon>Pedobacter</taxon>
    </lineage>
</organism>
<feature type="compositionally biased region" description="Basic and acidic residues" evidence="11">
    <location>
        <begin position="681"/>
        <end position="722"/>
    </location>
</feature>
<protein>
    <submittedName>
        <fullName evidence="14">Transglycosylase</fullName>
    </submittedName>
</protein>
<feature type="domain" description="Glycosyl transferase family 51" evidence="13">
    <location>
        <begin position="438"/>
        <end position="584"/>
    </location>
</feature>
<evidence type="ECO:0000256" key="12">
    <source>
        <dbReference type="SAM" id="Phobius"/>
    </source>
</evidence>
<dbReference type="InterPro" id="IPR036950">
    <property type="entry name" value="PBP_transglycosylase"/>
</dbReference>
<dbReference type="GO" id="GO:0009252">
    <property type="term" value="P:peptidoglycan biosynthetic process"/>
    <property type="evidence" value="ECO:0007669"/>
    <property type="project" value="UniProtKB-KW"/>
</dbReference>
<dbReference type="InterPro" id="IPR001264">
    <property type="entry name" value="Glyco_trans_51"/>
</dbReference>
<evidence type="ECO:0000256" key="10">
    <source>
        <dbReference type="ARBA" id="ARBA00023316"/>
    </source>
</evidence>
<keyword evidence="3" id="KW-0328">Glycosyltransferase</keyword>
<reference evidence="14 15" key="1">
    <citation type="submission" date="2019-03" db="EMBL/GenBank/DDBJ databases">
        <title>Genomic Encyclopedia of Archaeal and Bacterial Type Strains, Phase II (KMG-II): from individual species to whole genera.</title>
        <authorList>
            <person name="Goeker M."/>
        </authorList>
    </citation>
    <scope>NUCLEOTIDE SEQUENCE [LARGE SCALE GENOMIC DNA]</scope>
    <source>
        <strain evidence="14 15">DSM 19035</strain>
    </source>
</reference>
<dbReference type="PANTHER" id="PTHR30400:SF0">
    <property type="entry name" value="BIOSYNTHETIC PEPTIDOGLYCAN TRANSGLYCOSYLASE"/>
    <property type="match status" value="1"/>
</dbReference>
<dbReference type="GO" id="GO:0009274">
    <property type="term" value="C:peptidoglycan-based cell wall"/>
    <property type="evidence" value="ECO:0007669"/>
    <property type="project" value="InterPro"/>
</dbReference>
<dbReference type="Proteomes" id="UP000295620">
    <property type="component" value="Unassembled WGS sequence"/>
</dbReference>
<evidence type="ECO:0000256" key="11">
    <source>
        <dbReference type="SAM" id="MobiDB-lite"/>
    </source>
</evidence>
<evidence type="ECO:0000256" key="8">
    <source>
        <dbReference type="ARBA" id="ARBA00022989"/>
    </source>
</evidence>
<dbReference type="GO" id="GO:0016020">
    <property type="term" value="C:membrane"/>
    <property type="evidence" value="ECO:0007669"/>
    <property type="project" value="InterPro"/>
</dbReference>
<dbReference type="Pfam" id="PF00912">
    <property type="entry name" value="Transgly"/>
    <property type="match status" value="1"/>
</dbReference>
<feature type="region of interest" description="Disordered" evidence="11">
    <location>
        <begin position="676"/>
        <end position="722"/>
    </location>
</feature>
<dbReference type="GO" id="GO:0016763">
    <property type="term" value="F:pentosyltransferase activity"/>
    <property type="evidence" value="ECO:0007669"/>
    <property type="project" value="InterPro"/>
</dbReference>
<dbReference type="EMBL" id="SNYC01000004">
    <property type="protein sequence ID" value="TDQ09528.1"/>
    <property type="molecule type" value="Genomic_DNA"/>
</dbReference>
<sequence>MHLPKINIPKKYLKIGAWVLGGFLLLFIILGSIAYSKREALLQKMIAKAIAKADADYGLKVNIGEAGFSGLSTVHMKNIFVVPKDRDTLIKINDITVGVKLFPLIAGNVKLSQIILNTGKVNVVFKDSLSNLDFFLKRKKKDSTEPKSKVDLGDLAHNLLNQLLYKIPDDLQIKDLLISVNDNDTAHLTFLTTRATIDDGDLSSTILVNTNAATWHVNGKVMPGKKRFDIVFFADKMKVELPYLNRKLNAKFSFDTIRTEMKNADYSGDDFKIEGSWSVKNLLINHSKIAANDIVIPDAKINADVLIGPNFIALDSSSTVFLKKAEIHPYLKYTLSPDKIYEVKLSAPEQDAQEVLNSFPQGLFESLDGLKVSGKVKYDLAFYLDSSQPDSVKFYSGLTPTNFKILKWGKTNLQKINKDFVYTPYEYGKPMRNIVIGPSNPNYTPLSEISSNFKNAILTSEDPSFFSHKGFVQESIRKSFAVNFKEKKFVRGGSTISMQLVKNVFLSRQKTLARKAEEILIVWLIENNDLISKNRMLEVYFNIIEMGQNVYGIGEATRHYFGKTPAELNIGEGIFLANIVPRPKIALYKFRGDGGLKDYLFNYFKYLGNIMARRGLTSPDTSGYGFYNVRLREGLRQYLLPDSATIDTTAFDGDDPLPAINTQPESKNLFDRLFGTPGKDTVSRSRADTIKTKKQLRQDKREERRREKELQKILESQKKKNE</sequence>
<evidence type="ECO:0000256" key="9">
    <source>
        <dbReference type="ARBA" id="ARBA00023136"/>
    </source>
</evidence>
<proteinExistence type="predicted"/>
<dbReference type="Gene3D" id="1.10.3810.10">
    <property type="entry name" value="Biosynthetic peptidoglycan transglycosylase-like"/>
    <property type="match status" value="1"/>
</dbReference>
<gene>
    <name evidence="14" type="ORF">ATK78_1684</name>
</gene>
<evidence type="ECO:0000256" key="1">
    <source>
        <dbReference type="ARBA" id="ARBA00022475"/>
    </source>
</evidence>
<feature type="transmembrane region" description="Helical" evidence="12">
    <location>
        <begin position="12"/>
        <end position="35"/>
    </location>
</feature>
<keyword evidence="8 12" id="KW-1133">Transmembrane helix</keyword>
<evidence type="ECO:0000256" key="2">
    <source>
        <dbReference type="ARBA" id="ARBA00022519"/>
    </source>
</evidence>
<keyword evidence="9 12" id="KW-0472">Membrane</keyword>
<accession>A0A4R6SUP0</accession>
<evidence type="ECO:0000313" key="15">
    <source>
        <dbReference type="Proteomes" id="UP000295620"/>
    </source>
</evidence>
<dbReference type="GO" id="GO:0071555">
    <property type="term" value="P:cell wall organization"/>
    <property type="evidence" value="ECO:0007669"/>
    <property type="project" value="UniProtKB-KW"/>
</dbReference>
<evidence type="ECO:0000256" key="6">
    <source>
        <dbReference type="ARBA" id="ARBA00022960"/>
    </source>
</evidence>
<keyword evidence="1" id="KW-1003">Cell membrane</keyword>
<evidence type="ECO:0000256" key="5">
    <source>
        <dbReference type="ARBA" id="ARBA00022692"/>
    </source>
</evidence>
<comment type="caution">
    <text evidence="14">The sequence shown here is derived from an EMBL/GenBank/DDBJ whole genome shotgun (WGS) entry which is preliminary data.</text>
</comment>
<keyword evidence="4" id="KW-0808">Transferase</keyword>
<dbReference type="AlphaFoldDB" id="A0A4R6SUP0"/>
<dbReference type="InterPro" id="IPR011812">
    <property type="entry name" value="Pep_trsgly"/>
</dbReference>